<comment type="caution">
    <text evidence="1">The sequence shown here is derived from an EMBL/GenBank/DDBJ whole genome shotgun (WGS) entry which is preliminary data.</text>
</comment>
<dbReference type="AlphaFoldDB" id="A0A849JZ11"/>
<protein>
    <recommendedName>
        <fullName evidence="3">Ribbon-helix-helix CopG family protein</fullName>
    </recommendedName>
</protein>
<name>A0A849JZ11_9MICO</name>
<reference evidence="1 2" key="1">
    <citation type="submission" date="2020-05" db="EMBL/GenBank/DDBJ databases">
        <title>Genome sequence of Isoptericola sp. JC619 isolated from Chilika lagoon, India.</title>
        <authorList>
            <person name="Kumar D."/>
            <person name="Appam K."/>
            <person name="Gandham S."/>
            <person name="Uppada J."/>
            <person name="Sasikala C."/>
            <person name="Venkata Ramana C."/>
        </authorList>
    </citation>
    <scope>NUCLEOTIDE SEQUENCE [LARGE SCALE GENOMIC DNA]</scope>
    <source>
        <strain evidence="1 2">JC619</strain>
    </source>
</reference>
<evidence type="ECO:0000313" key="1">
    <source>
        <dbReference type="EMBL" id="NNU26018.1"/>
    </source>
</evidence>
<accession>A0A849JZ11</accession>
<dbReference type="EMBL" id="JABFAJ010000001">
    <property type="protein sequence ID" value="NNU26018.1"/>
    <property type="molecule type" value="Genomic_DNA"/>
</dbReference>
<evidence type="ECO:0008006" key="3">
    <source>
        <dbReference type="Google" id="ProtNLM"/>
    </source>
</evidence>
<keyword evidence="2" id="KW-1185">Reference proteome</keyword>
<proteinExistence type="predicted"/>
<organism evidence="1 2">
    <name type="scientific">Isoptericola sediminis</name>
    <dbReference type="NCBI Taxonomy" id="2733572"/>
    <lineage>
        <taxon>Bacteria</taxon>
        <taxon>Bacillati</taxon>
        <taxon>Actinomycetota</taxon>
        <taxon>Actinomycetes</taxon>
        <taxon>Micrococcales</taxon>
        <taxon>Promicromonosporaceae</taxon>
        <taxon>Isoptericola</taxon>
    </lineage>
</organism>
<dbReference type="Proteomes" id="UP000557204">
    <property type="component" value="Unassembled WGS sequence"/>
</dbReference>
<dbReference type="RefSeq" id="WP_171245533.1">
    <property type="nucleotide sequence ID" value="NZ_JABFAJ010000001.1"/>
</dbReference>
<sequence>MTAGEMTTIKVPVAVRDKLRERAARQHVTQAEALERLLDEAPHEDINRWVAEESARWKPLLDRLA</sequence>
<evidence type="ECO:0000313" key="2">
    <source>
        <dbReference type="Proteomes" id="UP000557204"/>
    </source>
</evidence>
<gene>
    <name evidence="1" type="ORF">HLI28_00450</name>
</gene>